<dbReference type="GO" id="GO:0016020">
    <property type="term" value="C:membrane"/>
    <property type="evidence" value="ECO:0007669"/>
    <property type="project" value="UniProtKB-SubCell"/>
</dbReference>
<evidence type="ECO:0000256" key="5">
    <source>
        <dbReference type="ARBA" id="ARBA00023136"/>
    </source>
</evidence>
<dbReference type="STRING" id="648757.Rvan_1167"/>
<dbReference type="EMBL" id="CP002292">
    <property type="protein sequence ID" value="ADP70437.1"/>
    <property type="molecule type" value="Genomic_DNA"/>
</dbReference>
<dbReference type="eggNOG" id="COG3476">
    <property type="taxonomic scope" value="Bacteria"/>
</dbReference>
<feature type="transmembrane region" description="Helical" evidence="6">
    <location>
        <begin position="127"/>
        <end position="148"/>
    </location>
</feature>
<evidence type="ECO:0000256" key="6">
    <source>
        <dbReference type="SAM" id="Phobius"/>
    </source>
</evidence>
<dbReference type="Proteomes" id="UP000001399">
    <property type="component" value="Chromosome"/>
</dbReference>
<name>E3I4C2_RHOVT</name>
<dbReference type="OrthoDB" id="9795496at2"/>
<dbReference type="InterPro" id="IPR038330">
    <property type="entry name" value="TspO/MBR-related_sf"/>
</dbReference>
<dbReference type="FunFam" id="1.20.1260.100:FF:000001">
    <property type="entry name" value="translocator protein 2"/>
    <property type="match status" value="1"/>
</dbReference>
<dbReference type="Pfam" id="PF03073">
    <property type="entry name" value="TspO_MBR"/>
    <property type="match status" value="1"/>
</dbReference>
<feature type="transmembrane region" description="Helical" evidence="6">
    <location>
        <begin position="6"/>
        <end position="22"/>
    </location>
</feature>
<dbReference type="GO" id="GO:0033013">
    <property type="term" value="P:tetrapyrrole metabolic process"/>
    <property type="evidence" value="ECO:0007669"/>
    <property type="project" value="UniProtKB-ARBA"/>
</dbReference>
<reference evidence="8" key="1">
    <citation type="journal article" date="2011" name="J. Bacteriol.">
        <title>Genome sequences of eight morphologically diverse alphaproteobacteria.</title>
        <authorList>
            <consortium name="US DOE Joint Genome Institute"/>
            <person name="Brown P.J."/>
            <person name="Kysela D.T."/>
            <person name="Buechlein A."/>
            <person name="Hemmerich C."/>
            <person name="Brun Y.V."/>
        </authorList>
    </citation>
    <scope>NUCLEOTIDE SEQUENCE [LARGE SCALE GENOMIC DNA]</scope>
    <source>
        <strain evidence="8">ATCC 17100 / ATH 3.1.1 / DSM 162 / LMG 4299</strain>
    </source>
</reference>
<dbReference type="KEGG" id="rva:Rvan_1167"/>
<evidence type="ECO:0000256" key="4">
    <source>
        <dbReference type="ARBA" id="ARBA00022989"/>
    </source>
</evidence>
<dbReference type="HOGENOM" id="CLU_091805_2_0_5"/>
<feature type="transmembrane region" description="Helical" evidence="6">
    <location>
        <begin position="101"/>
        <end position="121"/>
    </location>
</feature>
<protein>
    <submittedName>
        <fullName evidence="7">TspO and MBR like protein</fullName>
    </submittedName>
</protein>
<keyword evidence="5 6" id="KW-0472">Membrane</keyword>
<evidence type="ECO:0000313" key="7">
    <source>
        <dbReference type="EMBL" id="ADP70437.1"/>
    </source>
</evidence>
<proteinExistence type="inferred from homology"/>
<dbReference type="PIRSF" id="PIRSF005859">
    <property type="entry name" value="PBR"/>
    <property type="match status" value="1"/>
</dbReference>
<gene>
    <name evidence="7" type="ordered locus">Rvan_1167</name>
</gene>
<keyword evidence="8" id="KW-1185">Reference proteome</keyword>
<keyword evidence="3 6" id="KW-0812">Transmembrane</keyword>
<dbReference type="RefSeq" id="WP_013418841.1">
    <property type="nucleotide sequence ID" value="NC_014664.1"/>
</dbReference>
<feature type="transmembrane region" description="Helical" evidence="6">
    <location>
        <begin position="75"/>
        <end position="94"/>
    </location>
</feature>
<evidence type="ECO:0000313" key="8">
    <source>
        <dbReference type="Proteomes" id="UP000001399"/>
    </source>
</evidence>
<dbReference type="AlphaFoldDB" id="E3I4C2"/>
<evidence type="ECO:0000256" key="3">
    <source>
        <dbReference type="ARBA" id="ARBA00022692"/>
    </source>
</evidence>
<evidence type="ECO:0000256" key="2">
    <source>
        <dbReference type="ARBA" id="ARBA00007524"/>
    </source>
</evidence>
<dbReference type="PANTHER" id="PTHR10057:SF0">
    <property type="entry name" value="TRANSLOCATOR PROTEIN"/>
    <property type="match status" value="1"/>
</dbReference>
<dbReference type="PANTHER" id="PTHR10057">
    <property type="entry name" value="PERIPHERAL-TYPE BENZODIAZEPINE RECEPTOR"/>
    <property type="match status" value="1"/>
</dbReference>
<dbReference type="Gene3D" id="1.20.1260.100">
    <property type="entry name" value="TspO/MBR protein"/>
    <property type="match status" value="1"/>
</dbReference>
<evidence type="ECO:0000256" key="1">
    <source>
        <dbReference type="ARBA" id="ARBA00004141"/>
    </source>
</evidence>
<dbReference type="InterPro" id="IPR004307">
    <property type="entry name" value="TspO_MBR"/>
</dbReference>
<sequence>MTLTIIVVVAIVGVVFILGGIASRPGEWYRNLKKPSWNPPNWAFGPAWTIILSLAGAAGVFAWTAAADSGEQTRVAVLFAINIFFYVIWSPLFFAAKRPDWALAEVPFLWLSILALIVGLWDISSTASWLLVPFLLWVTFAAFLNWRIVRLNAPFGSKAEASHTLHGEHARERR</sequence>
<comment type="similarity">
    <text evidence="2">Belongs to the TspO/BZRP family.</text>
</comment>
<feature type="transmembrane region" description="Helical" evidence="6">
    <location>
        <begin position="42"/>
        <end position="63"/>
    </location>
</feature>
<dbReference type="CDD" id="cd15904">
    <property type="entry name" value="TSPO_MBR"/>
    <property type="match status" value="1"/>
</dbReference>
<accession>E3I4C2</accession>
<organism evidence="7 8">
    <name type="scientific">Rhodomicrobium vannielii (strain ATCC 17100 / DSM 162 / LMG 4299 / NCIMB 10020 / ATH 3.1.1)</name>
    <dbReference type="NCBI Taxonomy" id="648757"/>
    <lineage>
        <taxon>Bacteria</taxon>
        <taxon>Pseudomonadati</taxon>
        <taxon>Pseudomonadota</taxon>
        <taxon>Alphaproteobacteria</taxon>
        <taxon>Hyphomicrobiales</taxon>
        <taxon>Hyphomicrobiaceae</taxon>
        <taxon>Rhodomicrobium</taxon>
    </lineage>
</organism>
<comment type="subcellular location">
    <subcellularLocation>
        <location evidence="1">Membrane</location>
        <topology evidence="1">Multi-pass membrane protein</topology>
    </subcellularLocation>
</comment>
<keyword evidence="4 6" id="KW-1133">Transmembrane helix</keyword>